<proteinExistence type="predicted"/>
<keyword evidence="1" id="KW-0472">Membrane</keyword>
<dbReference type="STRING" id="767452.AVL62_03945"/>
<evidence type="ECO:0008006" key="4">
    <source>
        <dbReference type="Google" id="ProtNLM"/>
    </source>
</evidence>
<keyword evidence="1" id="KW-1133">Transmembrane helix</keyword>
<evidence type="ECO:0000313" key="2">
    <source>
        <dbReference type="EMBL" id="KUG54377.1"/>
    </source>
</evidence>
<protein>
    <recommendedName>
        <fullName evidence="4">ABC transporter permease</fullName>
    </recommendedName>
</protein>
<sequence length="84" mass="8944">MPRRRPLLLLSGVLLVSAVLLLGPWWETAAGDNPLTRPPGPDYAVVLRLSLPTLVLAATVVALLVTSRGERGEVGDRQGRGGQH</sequence>
<keyword evidence="3" id="KW-1185">Reference proteome</keyword>
<evidence type="ECO:0000313" key="3">
    <source>
        <dbReference type="Proteomes" id="UP000054837"/>
    </source>
</evidence>
<reference evidence="2 3" key="1">
    <citation type="submission" date="2015-12" db="EMBL/GenBank/DDBJ databases">
        <title>Serinicoccus chungangenesis strain CD08_5 genome sequencing and assembly.</title>
        <authorList>
            <person name="Chander A.M."/>
            <person name="Kaur G."/>
            <person name="Nair G.R."/>
            <person name="Dhawan D.K."/>
            <person name="Kochhar R.K."/>
            <person name="Mayilraj S."/>
            <person name="Bhadada S.K."/>
        </authorList>
    </citation>
    <scope>NUCLEOTIDE SEQUENCE [LARGE SCALE GENOMIC DNA]</scope>
    <source>
        <strain evidence="2 3">CD08_5</strain>
    </source>
</reference>
<dbReference type="Proteomes" id="UP000054837">
    <property type="component" value="Unassembled WGS sequence"/>
</dbReference>
<gene>
    <name evidence="2" type="ORF">AVL62_03945</name>
</gene>
<dbReference type="AlphaFoldDB" id="A0A0W8I6Z2"/>
<dbReference type="EMBL" id="LQBL01000027">
    <property type="protein sequence ID" value="KUG54377.1"/>
    <property type="molecule type" value="Genomic_DNA"/>
</dbReference>
<evidence type="ECO:0000256" key="1">
    <source>
        <dbReference type="SAM" id="Phobius"/>
    </source>
</evidence>
<name>A0A0W8I6Z2_9MICO</name>
<feature type="transmembrane region" description="Helical" evidence="1">
    <location>
        <begin position="46"/>
        <end position="65"/>
    </location>
</feature>
<accession>A0A0W8I6Z2</accession>
<organism evidence="2 3">
    <name type="scientific">Serinicoccus chungangensis</name>
    <dbReference type="NCBI Taxonomy" id="767452"/>
    <lineage>
        <taxon>Bacteria</taxon>
        <taxon>Bacillati</taxon>
        <taxon>Actinomycetota</taxon>
        <taxon>Actinomycetes</taxon>
        <taxon>Micrococcales</taxon>
        <taxon>Ornithinimicrobiaceae</taxon>
        <taxon>Serinicoccus</taxon>
    </lineage>
</organism>
<dbReference type="RefSeq" id="WP_058891110.1">
    <property type="nucleotide sequence ID" value="NZ_LQBL01000027.1"/>
</dbReference>
<keyword evidence="1" id="KW-0812">Transmembrane</keyword>
<comment type="caution">
    <text evidence="2">The sequence shown here is derived from an EMBL/GenBank/DDBJ whole genome shotgun (WGS) entry which is preliminary data.</text>
</comment>